<dbReference type="SUPFAM" id="SSF52540">
    <property type="entry name" value="P-loop containing nucleoside triphosphate hydrolases"/>
    <property type="match status" value="2"/>
</dbReference>
<feature type="domain" description="Rad50/SbcC-type AAA" evidence="5">
    <location>
        <begin position="6"/>
        <end position="213"/>
    </location>
</feature>
<reference evidence="6" key="2">
    <citation type="submission" date="2021-04" db="EMBL/GenBank/DDBJ databases">
        <authorList>
            <person name="Gilroy R."/>
        </authorList>
    </citation>
    <scope>NUCLEOTIDE SEQUENCE</scope>
    <source>
        <strain evidence="6">CHK192-9172</strain>
    </source>
</reference>
<comment type="caution">
    <text evidence="6">The sequence shown here is derived from an EMBL/GenBank/DDBJ whole genome shotgun (WGS) entry which is preliminary data.</text>
</comment>
<dbReference type="Pfam" id="PF13558">
    <property type="entry name" value="SbcC_Walker_B"/>
    <property type="match status" value="1"/>
</dbReference>
<feature type="coiled-coil region" evidence="4">
    <location>
        <begin position="193"/>
        <end position="341"/>
    </location>
</feature>
<evidence type="ECO:0000259" key="5">
    <source>
        <dbReference type="Pfam" id="PF13476"/>
    </source>
</evidence>
<dbReference type="EMBL" id="DXCH01000309">
    <property type="protein sequence ID" value="HIZ08568.1"/>
    <property type="molecule type" value="Genomic_DNA"/>
</dbReference>
<feature type="coiled-coil region" evidence="4">
    <location>
        <begin position="671"/>
        <end position="818"/>
    </location>
</feature>
<evidence type="ECO:0000313" key="6">
    <source>
        <dbReference type="EMBL" id="HIZ08568.1"/>
    </source>
</evidence>
<dbReference type="Gene3D" id="3.40.50.300">
    <property type="entry name" value="P-loop containing nucleotide triphosphate hydrolases"/>
    <property type="match status" value="2"/>
</dbReference>
<name>A0A9D2D4U5_9FIRM</name>
<gene>
    <name evidence="6" type="ORF">IAA08_11625</name>
</gene>
<dbReference type="InterPro" id="IPR038729">
    <property type="entry name" value="Rad50/SbcC_AAA"/>
</dbReference>
<dbReference type="Pfam" id="PF13476">
    <property type="entry name" value="AAA_23"/>
    <property type="match status" value="1"/>
</dbReference>
<sequence length="1052" mass="121795">MRPEYLTISGFGPYADKVEIDFRLLGQRGLFLITGDTGAGKTSIFDAVAFALYGRASGQERESGMLRSKYAEDTVPTYVEYTFSYRNKSYTVRRSPEYMRPKERGTGYTAKKAEAELIYPDHRPPVTKTTEVTKAVTELIGLDYEQFTRIAMIAQGEFRRLLLADTKERSEIFRRIFHTDIYRDLQAEIAGAARKQKEKYEELRRSLSQYMDEADCRGDVGLESQYQQLRERDFEGELERALEILEKTLTLQQDQIKELDQKLEDLETKIRKEERLLGQVRTRLKMKEDLKKNREELLLLLPRLKEAREKSLQAGKEADRCRELETRIREAQDKLNLFQELSGLEELCEKRKAKILRNICTDREKEQAVQSCRLSLEEKRKRLEKLEKEEVKEEQLNRKKEQLTEIMGALQRNQKELDEEQKKLQGFLEEAAGQKADYDKNKESLEKLDTEIEARQGLDVELEKARNEERRLEQKKKEDDRIRGELEKIRTEYKKSTECSDRSRREYMAKERIFRNAQAGILAKDLEEGMPCPVCGAIHHPKKAELLSDVPTQEELDRIKEQIDQAEGRENRMISRIQSLKEQLEDMDVEILWRKAGEEAGRLLAQLERRKELEQKRKVCKERVEAADRKLRELEGAAGISRTKIRASCQALAQVLKTEEKGTDIAPEELNRLAAEKEQETETRLNCLEEEIRENSRMLGERKQLREETGTLEKTLRELENERNGLAVEKAGLEAEQKQDENRIRNLRNQTGETGEEELRKRKEVWTAEREALLRAAQETGAALEKLEKEERALRAGIDALEKQMPREEQEDTEEEIQIRQQELLSSRAGIREQKEEMLVRCQTNSRILKQASRAGKSLEETEKRYIWLRNLSDTVNGNLKGKHKIELETYIQMTYFDRILRRANIRLMTMSSGQYEMMRREEGQDKRGKSGLEINVVDHYNGTQRSVRTLSGGESFQASLALALGLADEIQESAGGIQLDAMFIDEGFGSLDEEALEQAVKVLGSLTEGQRMVGIISHVAELKERIENKIIVTKKHGKDGIGSSVLVTGSR</sequence>
<evidence type="ECO:0000313" key="7">
    <source>
        <dbReference type="Proteomes" id="UP000824024"/>
    </source>
</evidence>
<evidence type="ECO:0000256" key="3">
    <source>
        <dbReference type="ARBA" id="ARBA00013368"/>
    </source>
</evidence>
<feature type="coiled-coil region" evidence="4">
    <location>
        <begin position="369"/>
        <end position="492"/>
    </location>
</feature>
<dbReference type="InterPro" id="IPR027417">
    <property type="entry name" value="P-loop_NTPase"/>
</dbReference>
<dbReference type="GO" id="GO:0016887">
    <property type="term" value="F:ATP hydrolysis activity"/>
    <property type="evidence" value="ECO:0007669"/>
    <property type="project" value="InterPro"/>
</dbReference>
<comment type="subunit">
    <text evidence="2">Heterodimer of SbcC and SbcD.</text>
</comment>
<dbReference type="PANTHER" id="PTHR32114:SF2">
    <property type="entry name" value="ABC TRANSPORTER ABCH.3"/>
    <property type="match status" value="1"/>
</dbReference>
<accession>A0A9D2D4U5</accession>
<evidence type="ECO:0000256" key="2">
    <source>
        <dbReference type="ARBA" id="ARBA00011322"/>
    </source>
</evidence>
<dbReference type="GO" id="GO:0006302">
    <property type="term" value="P:double-strand break repair"/>
    <property type="evidence" value="ECO:0007669"/>
    <property type="project" value="InterPro"/>
</dbReference>
<evidence type="ECO:0000256" key="1">
    <source>
        <dbReference type="ARBA" id="ARBA00006930"/>
    </source>
</evidence>
<comment type="similarity">
    <text evidence="1">Belongs to the SMC family. SbcC subfamily.</text>
</comment>
<organism evidence="6 7">
    <name type="scientific">Candidatus Eubacterium avistercoris</name>
    <dbReference type="NCBI Taxonomy" id="2838567"/>
    <lineage>
        <taxon>Bacteria</taxon>
        <taxon>Bacillati</taxon>
        <taxon>Bacillota</taxon>
        <taxon>Clostridia</taxon>
        <taxon>Eubacteriales</taxon>
        <taxon>Eubacteriaceae</taxon>
        <taxon>Eubacterium</taxon>
    </lineage>
</organism>
<evidence type="ECO:0000256" key="4">
    <source>
        <dbReference type="SAM" id="Coils"/>
    </source>
</evidence>
<dbReference type="Proteomes" id="UP000824024">
    <property type="component" value="Unassembled WGS sequence"/>
</dbReference>
<dbReference type="PANTHER" id="PTHR32114">
    <property type="entry name" value="ABC TRANSPORTER ABCH.3"/>
    <property type="match status" value="1"/>
</dbReference>
<keyword evidence="4" id="KW-0175">Coiled coil</keyword>
<dbReference type="AlphaFoldDB" id="A0A9D2D4U5"/>
<proteinExistence type="inferred from homology"/>
<protein>
    <recommendedName>
        <fullName evidence="3">Nuclease SbcCD subunit C</fullName>
    </recommendedName>
</protein>
<feature type="coiled-coil region" evidence="4">
    <location>
        <begin position="556"/>
        <end position="637"/>
    </location>
</feature>
<reference evidence="6" key="1">
    <citation type="journal article" date="2021" name="PeerJ">
        <title>Extensive microbial diversity within the chicken gut microbiome revealed by metagenomics and culture.</title>
        <authorList>
            <person name="Gilroy R."/>
            <person name="Ravi A."/>
            <person name="Getino M."/>
            <person name="Pursley I."/>
            <person name="Horton D.L."/>
            <person name="Alikhan N.F."/>
            <person name="Baker D."/>
            <person name="Gharbi K."/>
            <person name="Hall N."/>
            <person name="Watson M."/>
            <person name="Adriaenssens E.M."/>
            <person name="Foster-Nyarko E."/>
            <person name="Jarju S."/>
            <person name="Secka A."/>
            <person name="Antonio M."/>
            <person name="Oren A."/>
            <person name="Chaudhuri R.R."/>
            <person name="La Ragione R."/>
            <person name="Hildebrand F."/>
            <person name="Pallen M.J."/>
        </authorList>
    </citation>
    <scope>NUCLEOTIDE SEQUENCE</scope>
    <source>
        <strain evidence="6">CHK192-9172</strain>
    </source>
</reference>